<organism evidence="13 14">
    <name type="scientific">Vanilla planifolia</name>
    <name type="common">Vanilla</name>
    <dbReference type="NCBI Taxonomy" id="51239"/>
    <lineage>
        <taxon>Eukaryota</taxon>
        <taxon>Viridiplantae</taxon>
        <taxon>Streptophyta</taxon>
        <taxon>Embryophyta</taxon>
        <taxon>Tracheophyta</taxon>
        <taxon>Spermatophyta</taxon>
        <taxon>Magnoliopsida</taxon>
        <taxon>Liliopsida</taxon>
        <taxon>Asparagales</taxon>
        <taxon>Orchidaceae</taxon>
        <taxon>Vanilloideae</taxon>
        <taxon>Vanilleae</taxon>
        <taxon>Vanilla</taxon>
    </lineage>
</organism>
<evidence type="ECO:0000259" key="12">
    <source>
        <dbReference type="PROSITE" id="PS50846"/>
    </source>
</evidence>
<accession>A0A835QFK0</accession>
<evidence type="ECO:0000313" key="13">
    <source>
        <dbReference type="EMBL" id="KAG0470518.1"/>
    </source>
</evidence>
<evidence type="ECO:0000256" key="5">
    <source>
        <dbReference type="ARBA" id="ARBA00022729"/>
    </source>
</evidence>
<comment type="similarity">
    <text evidence="1">Belongs to the plant rapid alkalinization factor (RALF) family.</text>
</comment>
<comment type="similarity">
    <text evidence="9">Belongs to the HIPP family.</text>
</comment>
<dbReference type="EMBL" id="JADCNL010000008">
    <property type="protein sequence ID" value="KAG0470518.1"/>
    <property type="molecule type" value="Genomic_DNA"/>
</dbReference>
<dbReference type="GO" id="GO:0046872">
    <property type="term" value="F:metal ion binding"/>
    <property type="evidence" value="ECO:0007669"/>
    <property type="project" value="UniProtKB-KW"/>
</dbReference>
<dbReference type="InterPro" id="IPR006121">
    <property type="entry name" value="HMA_dom"/>
</dbReference>
<dbReference type="PROSITE" id="PS50846">
    <property type="entry name" value="HMA_2"/>
    <property type="match status" value="1"/>
</dbReference>
<dbReference type="CDD" id="cd00371">
    <property type="entry name" value="HMA"/>
    <property type="match status" value="1"/>
</dbReference>
<keyword evidence="8" id="KW-0636">Prenylation</keyword>
<dbReference type="Pfam" id="PF05498">
    <property type="entry name" value="RALF"/>
    <property type="match status" value="1"/>
</dbReference>
<keyword evidence="6" id="KW-0677">Repeat</keyword>
<keyword evidence="2" id="KW-0488">Methylation</keyword>
<keyword evidence="4" id="KW-0479">Metal-binding</keyword>
<name>A0A835QFK0_VANPL</name>
<evidence type="ECO:0000256" key="8">
    <source>
        <dbReference type="ARBA" id="ARBA00023289"/>
    </source>
</evidence>
<keyword evidence="5" id="KW-0732">Signal</keyword>
<keyword evidence="14" id="KW-1185">Reference proteome</keyword>
<evidence type="ECO:0000256" key="2">
    <source>
        <dbReference type="ARBA" id="ARBA00022481"/>
    </source>
</evidence>
<dbReference type="Pfam" id="PF00403">
    <property type="entry name" value="HMA"/>
    <property type="match status" value="1"/>
</dbReference>
<feature type="compositionally biased region" description="Polar residues" evidence="11">
    <location>
        <begin position="124"/>
        <end position="135"/>
    </location>
</feature>
<dbReference type="InterPro" id="IPR008801">
    <property type="entry name" value="RALF"/>
</dbReference>
<feature type="repeat" description="PPR" evidence="10">
    <location>
        <begin position="400"/>
        <end position="434"/>
    </location>
</feature>
<dbReference type="PROSITE" id="PS51375">
    <property type="entry name" value="PPR"/>
    <property type="match status" value="2"/>
</dbReference>
<proteinExistence type="inferred from homology"/>
<evidence type="ECO:0000256" key="4">
    <source>
        <dbReference type="ARBA" id="ARBA00022723"/>
    </source>
</evidence>
<dbReference type="PANTHER" id="PTHR45868:SF80">
    <property type="entry name" value="F15K9.8-RELATED"/>
    <property type="match status" value="1"/>
</dbReference>
<dbReference type="InterPro" id="IPR002885">
    <property type="entry name" value="PPR_rpt"/>
</dbReference>
<dbReference type="InterPro" id="IPR011990">
    <property type="entry name" value="TPR-like_helical_dom_sf"/>
</dbReference>
<feature type="repeat" description="PPR" evidence="10">
    <location>
        <begin position="365"/>
        <end position="399"/>
    </location>
</feature>
<evidence type="ECO:0000313" key="14">
    <source>
        <dbReference type="Proteomes" id="UP000636800"/>
    </source>
</evidence>
<feature type="compositionally biased region" description="Basic and acidic residues" evidence="11">
    <location>
        <begin position="108"/>
        <end position="118"/>
    </location>
</feature>
<evidence type="ECO:0000256" key="9">
    <source>
        <dbReference type="ARBA" id="ARBA00024045"/>
    </source>
</evidence>
<evidence type="ECO:0000256" key="7">
    <source>
        <dbReference type="ARBA" id="ARBA00023157"/>
    </source>
</evidence>
<dbReference type="SUPFAM" id="SSF55008">
    <property type="entry name" value="HMA, heavy metal-associated domain"/>
    <property type="match status" value="1"/>
</dbReference>
<dbReference type="Pfam" id="PF01535">
    <property type="entry name" value="PPR"/>
    <property type="match status" value="1"/>
</dbReference>
<feature type="domain" description="HMA" evidence="12">
    <location>
        <begin position="12"/>
        <end position="75"/>
    </location>
</feature>
<feature type="region of interest" description="Disordered" evidence="11">
    <location>
        <begin position="74"/>
        <end position="193"/>
    </location>
</feature>
<sequence>MAVEETTDSLKYQTLVLKVSIHCEGCKKKVKKVLQGIEGVYKVTIDSQQQKVTVTGNVNADTLIKKLLKAGKQAEVWPENKPALRNPSAGGGKKSKKKGSGTSASSDGLDKHETHFEENDASAGENSTPNDSVPNAGNEAKKHSVKNSKVAPSPPEKISGEEGGNPSAASGGKKKKKNGQGNASPSSVSDANRQTSKILQVSDQVPGYPAQPPVYVLSYNSSTPATRHGGSAANPESKQSSYLYSAYQPDCGTCYIPGMASAVGSYDFFSEENANSCSVIRIPMETASTITSFCVKGGFWSDQSGASTVAEELHSSSERFTRVEADKNNSSNELYDRLYRVLEKLSRRRPAHGAPDISCSPNQSTPIAYNKLMKAFAQVGELDEVLRLAQEMKESNCCPNVYCYNTVMNALVEAKRPAEAEVLFKEMVANGVTPTVSSYNILVKLYSFCLKKFNLGYEWMLSSRFQQLGHVDSSLFVCEAHLVVFLFIHTRLVGYCIDKELTNVCCYCCYYLRNGNTLWVLSLRSLEIDAMSLNYCLRSIGEDGSSRCFGRSGSHIINVQLRKRPCLKAFLLYRERHCFFPGKSLPSFYEEIQREGAAAVAATTTEAMAAGRITYTLLLMLALTAVLFSPSRASIAGDMVVGWIPGHSACSGTIAECLGGEEFDLATESSRRILATSHYISYDALKRGSVPCSHRGASYYNCRAGAQANPYTRGCSHITRCRS</sequence>
<evidence type="ECO:0000256" key="3">
    <source>
        <dbReference type="ARBA" id="ARBA00022702"/>
    </source>
</evidence>
<dbReference type="Pfam" id="PF13041">
    <property type="entry name" value="PPR_2"/>
    <property type="match status" value="1"/>
</dbReference>
<dbReference type="InterPro" id="IPR036163">
    <property type="entry name" value="HMA_dom_sf"/>
</dbReference>
<dbReference type="FunFam" id="3.30.70.100:FF:000008">
    <property type="entry name" value="Copper transport protein ATOX1"/>
    <property type="match status" value="1"/>
</dbReference>
<dbReference type="Proteomes" id="UP000636800">
    <property type="component" value="Unassembled WGS sequence"/>
</dbReference>
<dbReference type="AlphaFoldDB" id="A0A835QFK0"/>
<dbReference type="NCBIfam" id="TIGR00756">
    <property type="entry name" value="PPR"/>
    <property type="match status" value="2"/>
</dbReference>
<keyword evidence="8" id="KW-0449">Lipoprotein</keyword>
<evidence type="ECO:0000256" key="1">
    <source>
        <dbReference type="ARBA" id="ARBA00009178"/>
    </source>
</evidence>
<gene>
    <name evidence="13" type="ORF">HPP92_017218</name>
</gene>
<dbReference type="GO" id="GO:0005179">
    <property type="term" value="F:hormone activity"/>
    <property type="evidence" value="ECO:0007669"/>
    <property type="project" value="UniProtKB-KW"/>
</dbReference>
<keyword evidence="3" id="KW-0372">Hormone</keyword>
<reference evidence="13 14" key="1">
    <citation type="journal article" date="2020" name="Nat. Food">
        <title>A phased Vanilla planifolia genome enables genetic improvement of flavour and production.</title>
        <authorList>
            <person name="Hasing T."/>
            <person name="Tang H."/>
            <person name="Brym M."/>
            <person name="Khazi F."/>
            <person name="Huang T."/>
            <person name="Chambers A.H."/>
        </authorList>
    </citation>
    <scope>NUCLEOTIDE SEQUENCE [LARGE SCALE GENOMIC DNA]</scope>
    <source>
        <tissue evidence="13">Leaf</tissue>
    </source>
</reference>
<dbReference type="OrthoDB" id="72851at2759"/>
<dbReference type="Gene3D" id="1.25.40.10">
    <property type="entry name" value="Tetratricopeptide repeat domain"/>
    <property type="match status" value="1"/>
</dbReference>
<dbReference type="Gene3D" id="3.30.70.100">
    <property type="match status" value="1"/>
</dbReference>
<keyword evidence="7" id="KW-1015">Disulfide bond</keyword>
<comment type="caution">
    <text evidence="13">The sequence shown here is derived from an EMBL/GenBank/DDBJ whole genome shotgun (WGS) entry which is preliminary data.</text>
</comment>
<evidence type="ECO:0000256" key="10">
    <source>
        <dbReference type="PROSITE-ProRule" id="PRU00708"/>
    </source>
</evidence>
<protein>
    <recommendedName>
        <fullName evidence="12">HMA domain-containing protein</fullName>
    </recommendedName>
</protein>
<dbReference type="PANTHER" id="PTHR45868">
    <property type="entry name" value="HEAVY METAL-ASSOCIATED ISOPRENYLATED PLANT PROTEIN 33-RELATED"/>
    <property type="match status" value="1"/>
</dbReference>
<evidence type="ECO:0000256" key="11">
    <source>
        <dbReference type="SAM" id="MobiDB-lite"/>
    </source>
</evidence>
<evidence type="ECO:0000256" key="6">
    <source>
        <dbReference type="ARBA" id="ARBA00022737"/>
    </source>
</evidence>